<dbReference type="SUPFAM" id="SSF52833">
    <property type="entry name" value="Thioredoxin-like"/>
    <property type="match status" value="1"/>
</dbReference>
<dbReference type="InterPro" id="IPR036282">
    <property type="entry name" value="Glutathione-S-Trfase_C_sf"/>
</dbReference>
<evidence type="ECO:0000313" key="2">
    <source>
        <dbReference type="EMBL" id="KAF9465917.1"/>
    </source>
</evidence>
<dbReference type="SUPFAM" id="SSF47616">
    <property type="entry name" value="GST C-terminal domain-like"/>
    <property type="match status" value="1"/>
</dbReference>
<dbReference type="InterPro" id="IPR036249">
    <property type="entry name" value="Thioredoxin-like_sf"/>
</dbReference>
<dbReference type="Gene3D" id="3.40.30.10">
    <property type="entry name" value="Glutaredoxin"/>
    <property type="match status" value="1"/>
</dbReference>
<organism evidence="2 3">
    <name type="scientific">Collybia nuda</name>
    <dbReference type="NCBI Taxonomy" id="64659"/>
    <lineage>
        <taxon>Eukaryota</taxon>
        <taxon>Fungi</taxon>
        <taxon>Dikarya</taxon>
        <taxon>Basidiomycota</taxon>
        <taxon>Agaricomycotina</taxon>
        <taxon>Agaricomycetes</taxon>
        <taxon>Agaricomycetidae</taxon>
        <taxon>Agaricales</taxon>
        <taxon>Tricholomatineae</taxon>
        <taxon>Clitocybaceae</taxon>
        <taxon>Collybia</taxon>
    </lineage>
</organism>
<protein>
    <recommendedName>
        <fullName evidence="1">GST N-terminal domain-containing protein</fullName>
    </recommendedName>
</protein>
<dbReference type="PROSITE" id="PS50404">
    <property type="entry name" value="GST_NTER"/>
    <property type="match status" value="1"/>
</dbReference>
<reference evidence="2" key="1">
    <citation type="submission" date="2020-11" db="EMBL/GenBank/DDBJ databases">
        <authorList>
            <consortium name="DOE Joint Genome Institute"/>
            <person name="Ahrendt S."/>
            <person name="Riley R."/>
            <person name="Andreopoulos W."/>
            <person name="Labutti K."/>
            <person name="Pangilinan J."/>
            <person name="Ruiz-Duenas F.J."/>
            <person name="Barrasa J.M."/>
            <person name="Sanchez-Garcia M."/>
            <person name="Camarero S."/>
            <person name="Miyauchi S."/>
            <person name="Serrano A."/>
            <person name="Linde D."/>
            <person name="Babiker R."/>
            <person name="Drula E."/>
            <person name="Ayuso-Fernandez I."/>
            <person name="Pacheco R."/>
            <person name="Padilla G."/>
            <person name="Ferreira P."/>
            <person name="Barriuso J."/>
            <person name="Kellner H."/>
            <person name="Castanera R."/>
            <person name="Alfaro M."/>
            <person name="Ramirez L."/>
            <person name="Pisabarro A.G."/>
            <person name="Kuo A."/>
            <person name="Tritt A."/>
            <person name="Lipzen A."/>
            <person name="He G."/>
            <person name="Yan M."/>
            <person name="Ng V."/>
            <person name="Cullen D."/>
            <person name="Martin F."/>
            <person name="Rosso M.-N."/>
            <person name="Henrissat B."/>
            <person name="Hibbett D."/>
            <person name="Martinez A.T."/>
            <person name="Grigoriev I.V."/>
        </authorList>
    </citation>
    <scope>NUCLEOTIDE SEQUENCE</scope>
    <source>
        <strain evidence="2">CBS 247.69</strain>
    </source>
</reference>
<accession>A0A9P5Y982</accession>
<comment type="caution">
    <text evidence="2">The sequence shown here is derived from an EMBL/GenBank/DDBJ whole genome shotgun (WGS) entry which is preliminary data.</text>
</comment>
<dbReference type="InterPro" id="IPR054416">
    <property type="entry name" value="GST_UstS-like_C"/>
</dbReference>
<evidence type="ECO:0000313" key="3">
    <source>
        <dbReference type="Proteomes" id="UP000807353"/>
    </source>
</evidence>
<gene>
    <name evidence="2" type="ORF">BDZ94DRAFT_276696</name>
</gene>
<sequence length="263" mass="29637">MSAPWKTKITFLDIPTRVSNPTSLNTWKVRLVLNFKGLQYETRWVPSADIQSVCKSLNIPPTGTKPTGDPHYTLPAIIDYTRSSSNPEIISDSTPIIQYLEHTYPSPSHKLFPAGMEAEYRAFETFLLQDIMKHAPSLWFVDTLNAKSPRDQADFRARIEGRFGKKFEEIELQGAEREAAWKDVERALGSLSNFFPGGKGKKYLTGDVVSFPDFALCGFLLFIKNISPDDGWQRIASLEDGKWDGYVEAFGGWMAVDHPPAEL</sequence>
<dbReference type="Gene3D" id="1.20.1050.10">
    <property type="match status" value="1"/>
</dbReference>
<dbReference type="OrthoDB" id="4951845at2759"/>
<dbReference type="InterPro" id="IPR004045">
    <property type="entry name" value="Glutathione_S-Trfase_N"/>
</dbReference>
<keyword evidence="3" id="KW-1185">Reference proteome</keyword>
<dbReference type="Proteomes" id="UP000807353">
    <property type="component" value="Unassembled WGS sequence"/>
</dbReference>
<dbReference type="Pfam" id="PF22041">
    <property type="entry name" value="GST_C_7"/>
    <property type="match status" value="1"/>
</dbReference>
<feature type="domain" description="GST N-terminal" evidence="1">
    <location>
        <begin position="13"/>
        <end position="108"/>
    </location>
</feature>
<dbReference type="EMBL" id="MU150244">
    <property type="protein sequence ID" value="KAF9465917.1"/>
    <property type="molecule type" value="Genomic_DNA"/>
</dbReference>
<name>A0A9P5Y982_9AGAR</name>
<dbReference type="AlphaFoldDB" id="A0A9P5Y982"/>
<evidence type="ECO:0000259" key="1">
    <source>
        <dbReference type="PROSITE" id="PS50404"/>
    </source>
</evidence>
<proteinExistence type="predicted"/>
<dbReference type="Pfam" id="PF13417">
    <property type="entry name" value="GST_N_3"/>
    <property type="match status" value="1"/>
</dbReference>